<gene>
    <name evidence="2" type="ORF">A3841_08390</name>
</gene>
<dbReference type="STRING" id="1797110.A3841_08390"/>
<evidence type="ECO:0000313" key="3">
    <source>
        <dbReference type="Proteomes" id="UP000186551"/>
    </source>
</evidence>
<name>A0A1Q5PIG8_9BACT</name>
<reference evidence="2 3" key="1">
    <citation type="submission" date="2016-03" db="EMBL/GenBank/DDBJ databases">
        <title>Genome sequence of Pontibacter sp. nov., of the family cytophagaceae, isolated from marine sediment of the Yellow Sea, China.</title>
        <authorList>
            <person name="Zhang G."/>
            <person name="Zhang R."/>
        </authorList>
    </citation>
    <scope>NUCLEOTIDE SEQUENCE [LARGE SCALE GENOMIC DNA]</scope>
    <source>
        <strain evidence="2 3">S10-8</strain>
    </source>
</reference>
<evidence type="ECO:0008006" key="4">
    <source>
        <dbReference type="Google" id="ProtNLM"/>
    </source>
</evidence>
<dbReference type="SUPFAM" id="SSF49464">
    <property type="entry name" value="Carboxypeptidase regulatory domain-like"/>
    <property type="match status" value="1"/>
</dbReference>
<evidence type="ECO:0000256" key="1">
    <source>
        <dbReference type="SAM" id="Coils"/>
    </source>
</evidence>
<keyword evidence="3" id="KW-1185">Reference proteome</keyword>
<feature type="coiled-coil region" evidence="1">
    <location>
        <begin position="128"/>
        <end position="162"/>
    </location>
</feature>
<keyword evidence="1" id="KW-0175">Coiled coil</keyword>
<organism evidence="2 3">
    <name type="scientific">Pontibacter flavimaris</name>
    <dbReference type="NCBI Taxonomy" id="1797110"/>
    <lineage>
        <taxon>Bacteria</taxon>
        <taxon>Pseudomonadati</taxon>
        <taxon>Bacteroidota</taxon>
        <taxon>Cytophagia</taxon>
        <taxon>Cytophagales</taxon>
        <taxon>Hymenobacteraceae</taxon>
        <taxon>Pontibacter</taxon>
    </lineage>
</organism>
<dbReference type="InterPro" id="IPR008969">
    <property type="entry name" value="CarboxyPept-like_regulatory"/>
</dbReference>
<accession>A0A1Q5PIG8</accession>
<proteinExistence type="predicted"/>
<dbReference type="EMBL" id="LVWA01000002">
    <property type="protein sequence ID" value="OKL42011.1"/>
    <property type="molecule type" value="Genomic_DNA"/>
</dbReference>
<dbReference type="AlphaFoldDB" id="A0A1Q5PIG8"/>
<protein>
    <recommendedName>
        <fullName evidence="4">Carboxypeptidase-like regulatory domain-containing protein</fullName>
    </recommendedName>
</protein>
<dbReference type="Proteomes" id="UP000186551">
    <property type="component" value="Unassembled WGS sequence"/>
</dbReference>
<sequence length="172" mass="19953">MLHPDKKTPVAGAGIVRLSSGTGTITDEAGRFSLLVQPHDSILVRAVGFRPVLYQVKPEQGTAQQLLFVLQEEVQQIREVEVRSAPLLVKRPTEQLKPTITPPPPVPPRPPTLLFNPVSYFSKEGRQRRKLRKYLTREEERRQQQEAERLRLEQEQQRQNYNRFFKDNTGYR</sequence>
<comment type="caution">
    <text evidence="2">The sequence shown here is derived from an EMBL/GenBank/DDBJ whole genome shotgun (WGS) entry which is preliminary data.</text>
</comment>
<dbReference type="Pfam" id="PF13715">
    <property type="entry name" value="CarbopepD_reg_2"/>
    <property type="match status" value="1"/>
</dbReference>
<evidence type="ECO:0000313" key="2">
    <source>
        <dbReference type="EMBL" id="OKL42011.1"/>
    </source>
</evidence>